<evidence type="ECO:0000256" key="8">
    <source>
        <dbReference type="ARBA" id="ARBA00023047"/>
    </source>
</evidence>
<comment type="caution">
    <text evidence="19">The sequence shown here is derived from an EMBL/GenBank/DDBJ whole genome shotgun (WGS) entry which is preliminary data.</text>
</comment>
<dbReference type="GO" id="GO:0046930">
    <property type="term" value="C:pore complex"/>
    <property type="evidence" value="ECO:0007669"/>
    <property type="project" value="UniProtKB-KW"/>
</dbReference>
<reference evidence="19" key="1">
    <citation type="submission" date="2020-11" db="EMBL/GenBank/DDBJ databases">
        <authorList>
            <person name="Konstantinou D."/>
            <person name="Gkelis S."/>
            <person name="Popin R."/>
            <person name="Fewer D."/>
            <person name="Sivonen K."/>
        </authorList>
    </citation>
    <scope>NUCLEOTIDE SEQUENCE</scope>
    <source>
        <strain evidence="19">TAU-MAC 1115</strain>
    </source>
</reference>
<evidence type="ECO:0000313" key="20">
    <source>
        <dbReference type="Proteomes" id="UP000717364"/>
    </source>
</evidence>
<evidence type="ECO:0000256" key="1">
    <source>
        <dbReference type="ARBA" id="ARBA00004571"/>
    </source>
</evidence>
<keyword evidence="8" id="KW-0625">Polysaccharide transport</keyword>
<dbReference type="Pfam" id="PF02563">
    <property type="entry name" value="Poly_export"/>
    <property type="match status" value="1"/>
</dbReference>
<dbReference type="RefSeq" id="WP_215607827.1">
    <property type="nucleotide sequence ID" value="NZ_JADOES010000006.1"/>
</dbReference>
<accession>A0A947GH67</accession>
<dbReference type="PANTHER" id="PTHR33619:SF3">
    <property type="entry name" value="POLYSACCHARIDE EXPORT PROTEIN GFCE-RELATED"/>
    <property type="match status" value="1"/>
</dbReference>
<evidence type="ECO:0000256" key="9">
    <source>
        <dbReference type="ARBA" id="ARBA00023065"/>
    </source>
</evidence>
<evidence type="ECO:0000256" key="5">
    <source>
        <dbReference type="ARBA" id="ARBA00022597"/>
    </source>
</evidence>
<keyword evidence="14" id="KW-0449">Lipoprotein</keyword>
<feature type="chain" id="PRO_5037875260" evidence="15">
    <location>
        <begin position="20"/>
        <end position="490"/>
    </location>
</feature>
<dbReference type="InterPro" id="IPR054765">
    <property type="entry name" value="SLBB_dom"/>
</dbReference>
<dbReference type="GO" id="GO:0006811">
    <property type="term" value="P:monoatomic ion transport"/>
    <property type="evidence" value="ECO:0007669"/>
    <property type="project" value="UniProtKB-KW"/>
</dbReference>
<dbReference type="InterPro" id="IPR049712">
    <property type="entry name" value="Poly_export"/>
</dbReference>
<feature type="domain" description="Polysaccharide export protein N-terminal" evidence="16">
    <location>
        <begin position="55"/>
        <end position="129"/>
    </location>
</feature>
<keyword evidence="6" id="KW-0812">Transmembrane</keyword>
<evidence type="ECO:0000259" key="18">
    <source>
        <dbReference type="Pfam" id="PF22461"/>
    </source>
</evidence>
<dbReference type="Pfam" id="PF10531">
    <property type="entry name" value="SLBB"/>
    <property type="match status" value="1"/>
</dbReference>
<feature type="domain" description="Soluble ligand binding" evidence="17">
    <location>
        <begin position="374"/>
        <end position="426"/>
    </location>
</feature>
<keyword evidence="10" id="KW-0626">Porin</keyword>
<name>A0A947GH67_9CYAN</name>
<dbReference type="AlphaFoldDB" id="A0A947GH67"/>
<dbReference type="Gene3D" id="3.10.560.10">
    <property type="entry name" value="Outer membrane lipoprotein wza domain like"/>
    <property type="match status" value="3"/>
</dbReference>
<dbReference type="GO" id="GO:0015288">
    <property type="term" value="F:porin activity"/>
    <property type="evidence" value="ECO:0007669"/>
    <property type="project" value="UniProtKB-KW"/>
</dbReference>
<dbReference type="Pfam" id="PF22461">
    <property type="entry name" value="SLBB_2"/>
    <property type="match status" value="2"/>
</dbReference>
<keyword evidence="12" id="KW-0564">Palmitate</keyword>
<evidence type="ECO:0000256" key="12">
    <source>
        <dbReference type="ARBA" id="ARBA00023139"/>
    </source>
</evidence>
<dbReference type="InterPro" id="IPR003715">
    <property type="entry name" value="Poly_export_N"/>
</dbReference>
<keyword evidence="11" id="KW-0472">Membrane</keyword>
<reference evidence="19" key="2">
    <citation type="journal article" date="2021" name="Mar. Drugs">
        <title>Genome Reduction and Secondary Metabolism of the Marine Sponge-Associated Cyanobacterium Leptothoe.</title>
        <authorList>
            <person name="Konstantinou D."/>
            <person name="Popin R.V."/>
            <person name="Fewer D.P."/>
            <person name="Sivonen K."/>
            <person name="Gkelis S."/>
        </authorList>
    </citation>
    <scope>NUCLEOTIDE SEQUENCE</scope>
    <source>
        <strain evidence="19">TAU-MAC 1115</strain>
    </source>
</reference>
<keyword evidence="3" id="KW-0813">Transport</keyword>
<dbReference type="PANTHER" id="PTHR33619">
    <property type="entry name" value="POLYSACCHARIDE EXPORT PROTEIN GFCE-RELATED"/>
    <property type="match status" value="1"/>
</dbReference>
<evidence type="ECO:0000256" key="7">
    <source>
        <dbReference type="ARBA" id="ARBA00022729"/>
    </source>
</evidence>
<protein>
    <submittedName>
        <fullName evidence="19">SLBB domain-containing protein</fullName>
    </submittedName>
</protein>
<evidence type="ECO:0000256" key="15">
    <source>
        <dbReference type="SAM" id="SignalP"/>
    </source>
</evidence>
<keyword evidence="5" id="KW-0762">Sugar transport</keyword>
<dbReference type="EMBL" id="JADOES010000006">
    <property type="protein sequence ID" value="MBT9314754.1"/>
    <property type="molecule type" value="Genomic_DNA"/>
</dbReference>
<evidence type="ECO:0000256" key="2">
    <source>
        <dbReference type="ARBA" id="ARBA00009450"/>
    </source>
</evidence>
<keyword evidence="9" id="KW-0406">Ion transport</keyword>
<feature type="domain" description="SLBB" evidence="18">
    <location>
        <begin position="276"/>
        <end position="348"/>
    </location>
</feature>
<comment type="subcellular location">
    <subcellularLocation>
        <location evidence="1">Cell outer membrane</location>
        <topology evidence="1">Multi-pass membrane protein</topology>
    </subcellularLocation>
</comment>
<dbReference type="Proteomes" id="UP000717364">
    <property type="component" value="Unassembled WGS sequence"/>
</dbReference>
<sequence length="490" mass="51895">MLLRSLPPSQLAFAFVALAAITSSSLPAAAQLPPLPGNNGTNNAASAPLPNIAPPAETAYTLGAGDVVHVDIFKVSQYSGESEVAVDGILNLPLVGPVNVAGLTIDETTDLLSSKYGQYLRRPLVTLTLRNRRPLQVGISGEIDSPGAYTLTQTGTQAPRLTQLLERAGGVTQVADIRQIQIQRPGRDGRQQTFTIDLWQLLETGNSQYDISLRDGDSIFIPTGTVSLQDSTLLADASFAASVSEAINVAVIGEVYRPGPYTIRGGQATTRDAGVPGSSSGSNTPTTVTRALQVAGGIRPRADIRKVQVVRPTRTGGSQVIDVDLWKLLEVGDVYQDVVLQPNDTIFVPTAIALNPEEVPTVLGSSISPNSIRVNIVGEVTRSGTMELDPNTSLSQAILAAGGFNRRAREKDAELIRLNPDGTVVRRKIPVDFAGGINDENNPILQNNDVIIVNPSALARISDDIGTVLGPVGQVITNVFSPLRFLNILD</sequence>
<dbReference type="GO" id="GO:0015159">
    <property type="term" value="F:polysaccharide transmembrane transporter activity"/>
    <property type="evidence" value="ECO:0007669"/>
    <property type="project" value="InterPro"/>
</dbReference>
<evidence type="ECO:0000259" key="16">
    <source>
        <dbReference type="Pfam" id="PF02563"/>
    </source>
</evidence>
<evidence type="ECO:0000256" key="3">
    <source>
        <dbReference type="ARBA" id="ARBA00022448"/>
    </source>
</evidence>
<dbReference type="GO" id="GO:0009279">
    <property type="term" value="C:cell outer membrane"/>
    <property type="evidence" value="ECO:0007669"/>
    <property type="project" value="UniProtKB-SubCell"/>
</dbReference>
<organism evidence="19 20">
    <name type="scientific">Leptothoe spongobia TAU-MAC 1115</name>
    <dbReference type="NCBI Taxonomy" id="1967444"/>
    <lineage>
        <taxon>Bacteria</taxon>
        <taxon>Bacillati</taxon>
        <taxon>Cyanobacteriota</taxon>
        <taxon>Cyanophyceae</taxon>
        <taxon>Nodosilineales</taxon>
        <taxon>Cymatolegaceae</taxon>
        <taxon>Leptothoe</taxon>
        <taxon>Leptothoe spongobia</taxon>
    </lineage>
</organism>
<keyword evidence="20" id="KW-1185">Reference proteome</keyword>
<proteinExistence type="inferred from homology"/>
<comment type="similarity">
    <text evidence="2">Belongs to the BexD/CtrA/VexA family.</text>
</comment>
<evidence type="ECO:0000259" key="17">
    <source>
        <dbReference type="Pfam" id="PF10531"/>
    </source>
</evidence>
<evidence type="ECO:0000256" key="4">
    <source>
        <dbReference type="ARBA" id="ARBA00022452"/>
    </source>
</evidence>
<evidence type="ECO:0000313" key="19">
    <source>
        <dbReference type="EMBL" id="MBT9314754.1"/>
    </source>
</evidence>
<evidence type="ECO:0000256" key="6">
    <source>
        <dbReference type="ARBA" id="ARBA00022692"/>
    </source>
</evidence>
<feature type="domain" description="SLBB" evidence="18">
    <location>
        <begin position="136"/>
        <end position="221"/>
    </location>
</feature>
<evidence type="ECO:0000256" key="13">
    <source>
        <dbReference type="ARBA" id="ARBA00023237"/>
    </source>
</evidence>
<keyword evidence="7 15" id="KW-0732">Signal</keyword>
<dbReference type="Gene3D" id="3.30.1950.10">
    <property type="entry name" value="wza like domain"/>
    <property type="match status" value="1"/>
</dbReference>
<keyword evidence="4" id="KW-1134">Transmembrane beta strand</keyword>
<dbReference type="InterPro" id="IPR019554">
    <property type="entry name" value="Soluble_ligand-bd"/>
</dbReference>
<evidence type="ECO:0000256" key="11">
    <source>
        <dbReference type="ARBA" id="ARBA00023136"/>
    </source>
</evidence>
<gene>
    <name evidence="19" type="ORF">IXB50_04885</name>
</gene>
<evidence type="ECO:0000256" key="10">
    <source>
        <dbReference type="ARBA" id="ARBA00023114"/>
    </source>
</evidence>
<feature type="signal peptide" evidence="15">
    <location>
        <begin position="1"/>
        <end position="19"/>
    </location>
</feature>
<keyword evidence="13" id="KW-0998">Cell outer membrane</keyword>
<evidence type="ECO:0000256" key="14">
    <source>
        <dbReference type="ARBA" id="ARBA00023288"/>
    </source>
</evidence>